<dbReference type="RefSeq" id="WP_106762285.1">
    <property type="nucleotide sequence ID" value="NZ_PXNP01000069.1"/>
</dbReference>
<comment type="caution">
    <text evidence="1">The sequence shown here is derived from an EMBL/GenBank/DDBJ whole genome shotgun (WGS) entry which is preliminary data.</text>
</comment>
<accession>A0A2T1KDS2</accession>
<protein>
    <submittedName>
        <fullName evidence="1">Uncharacterized protein</fullName>
    </submittedName>
</protein>
<organism evidence="1 2">
    <name type="scientific">Marinobacter fuscus</name>
    <dbReference type="NCBI Taxonomy" id="2109942"/>
    <lineage>
        <taxon>Bacteria</taxon>
        <taxon>Pseudomonadati</taxon>
        <taxon>Pseudomonadota</taxon>
        <taxon>Gammaproteobacteria</taxon>
        <taxon>Pseudomonadales</taxon>
        <taxon>Marinobacteraceae</taxon>
        <taxon>Marinobacter</taxon>
    </lineage>
</organism>
<evidence type="ECO:0000313" key="1">
    <source>
        <dbReference type="EMBL" id="PSF07692.1"/>
    </source>
</evidence>
<dbReference type="AlphaFoldDB" id="A0A2T1KDS2"/>
<dbReference type="Proteomes" id="UP000239866">
    <property type="component" value="Unassembled WGS sequence"/>
</dbReference>
<evidence type="ECO:0000313" key="2">
    <source>
        <dbReference type="Proteomes" id="UP000239866"/>
    </source>
</evidence>
<proteinExistence type="predicted"/>
<keyword evidence="2" id="KW-1185">Reference proteome</keyword>
<dbReference type="PROSITE" id="PS51257">
    <property type="entry name" value="PROKAR_LIPOPROTEIN"/>
    <property type="match status" value="1"/>
</dbReference>
<dbReference type="EMBL" id="PXNP01000069">
    <property type="protein sequence ID" value="PSF07692.1"/>
    <property type="molecule type" value="Genomic_DNA"/>
</dbReference>
<gene>
    <name evidence="1" type="ORF">C7H09_09435</name>
</gene>
<sequence>MKIILALFLTTLLTGCLGPSAEQKVKAEVACEKYVLDNFQKHFGESHIFDTYVKDEKIVVEVGYRDKRSYSDSYSVRVCIYDEAAGTIRIPSLLEMGQWRR</sequence>
<name>A0A2T1KDS2_9GAMM</name>
<reference evidence="1 2" key="1">
    <citation type="submission" date="2018-03" db="EMBL/GenBank/DDBJ databases">
        <title>Marinobacter brunus sp. nov., a marine bacterium of Gamma-proteobacteria isolated from the surface seawater of the South China Sea.</title>
        <authorList>
            <person name="Cheng H."/>
            <person name="Wu Y.-H."/>
            <person name="Xamxidin M."/>
            <person name="Xu X.-W."/>
        </authorList>
    </citation>
    <scope>NUCLEOTIDE SEQUENCE [LARGE SCALE GENOMIC DNA]</scope>
    <source>
        <strain evidence="1 2">NH169-3</strain>
    </source>
</reference>